<name>A0AC60P8Q3_IXOPE</name>
<accession>A0AC60P8Q3</accession>
<organism evidence="1 2">
    <name type="scientific">Ixodes persulcatus</name>
    <name type="common">Taiga tick</name>
    <dbReference type="NCBI Taxonomy" id="34615"/>
    <lineage>
        <taxon>Eukaryota</taxon>
        <taxon>Metazoa</taxon>
        <taxon>Ecdysozoa</taxon>
        <taxon>Arthropoda</taxon>
        <taxon>Chelicerata</taxon>
        <taxon>Arachnida</taxon>
        <taxon>Acari</taxon>
        <taxon>Parasitiformes</taxon>
        <taxon>Ixodida</taxon>
        <taxon>Ixodoidea</taxon>
        <taxon>Ixodidae</taxon>
        <taxon>Ixodinae</taxon>
        <taxon>Ixodes</taxon>
    </lineage>
</organism>
<proteinExistence type="predicted"/>
<reference evidence="1 2" key="1">
    <citation type="journal article" date="2020" name="Cell">
        <title>Large-Scale Comparative Analyses of Tick Genomes Elucidate Their Genetic Diversity and Vector Capacities.</title>
        <authorList>
            <consortium name="Tick Genome and Microbiome Consortium (TIGMIC)"/>
            <person name="Jia N."/>
            <person name="Wang J."/>
            <person name="Shi W."/>
            <person name="Du L."/>
            <person name="Sun Y."/>
            <person name="Zhan W."/>
            <person name="Jiang J.F."/>
            <person name="Wang Q."/>
            <person name="Zhang B."/>
            <person name="Ji P."/>
            <person name="Bell-Sakyi L."/>
            <person name="Cui X.M."/>
            <person name="Yuan T.T."/>
            <person name="Jiang B.G."/>
            <person name="Yang W.F."/>
            <person name="Lam T.T."/>
            <person name="Chang Q.C."/>
            <person name="Ding S.J."/>
            <person name="Wang X.J."/>
            <person name="Zhu J.G."/>
            <person name="Ruan X.D."/>
            <person name="Zhao L."/>
            <person name="Wei J.T."/>
            <person name="Ye R.Z."/>
            <person name="Que T.C."/>
            <person name="Du C.H."/>
            <person name="Zhou Y.H."/>
            <person name="Cheng J.X."/>
            <person name="Dai P.F."/>
            <person name="Guo W.B."/>
            <person name="Han X.H."/>
            <person name="Huang E.J."/>
            <person name="Li L.F."/>
            <person name="Wei W."/>
            <person name="Gao Y.C."/>
            <person name="Liu J.Z."/>
            <person name="Shao H.Z."/>
            <person name="Wang X."/>
            <person name="Wang C.C."/>
            <person name="Yang T.C."/>
            <person name="Huo Q.B."/>
            <person name="Li W."/>
            <person name="Chen H.Y."/>
            <person name="Chen S.E."/>
            <person name="Zhou L.G."/>
            <person name="Ni X.B."/>
            <person name="Tian J.H."/>
            <person name="Sheng Y."/>
            <person name="Liu T."/>
            <person name="Pan Y.S."/>
            <person name="Xia L.Y."/>
            <person name="Li J."/>
            <person name="Zhao F."/>
            <person name="Cao W.C."/>
        </authorList>
    </citation>
    <scope>NUCLEOTIDE SEQUENCE [LARGE SCALE GENOMIC DNA]</scope>
    <source>
        <strain evidence="1">Iper-2018</strain>
    </source>
</reference>
<dbReference type="EMBL" id="JABSTQ010011029">
    <property type="protein sequence ID" value="KAG0415794.1"/>
    <property type="molecule type" value="Genomic_DNA"/>
</dbReference>
<evidence type="ECO:0000313" key="1">
    <source>
        <dbReference type="EMBL" id="KAG0415794.1"/>
    </source>
</evidence>
<protein>
    <submittedName>
        <fullName evidence="1">Uncharacterized protein</fullName>
    </submittedName>
</protein>
<keyword evidence="2" id="KW-1185">Reference proteome</keyword>
<evidence type="ECO:0000313" key="2">
    <source>
        <dbReference type="Proteomes" id="UP000805193"/>
    </source>
</evidence>
<dbReference type="Proteomes" id="UP000805193">
    <property type="component" value="Unassembled WGS sequence"/>
</dbReference>
<sequence length="756" mass="83290">MARLVATRDNFTSLAPLRPARVKPCIYTTRDLRQCTRYQGSRWGAEDFIVTFQWEGGQTWPRCADPDFVHLRLVSSALFLGELAPVPAISGRNPRAGRVVFELFANVCPITCENFRSLCTGECGIGKTTGKPLHYKGVKFHRVIKSFMIQGGDFSVGNGSGGESIYGGTFKDECFDMKHDRPYLLSMANRGKDTNGSQFFITTQQTPHLDGVHVVFGQVIKGEEVVREVENQPTDDNSCPLQPVVIANCGELVLKRKQKDKRHKKTASSAASSDAESSSPEKAGERRHKKRHKHHSKKSKREKHKRKEDSPAKEAQDDDGDVFIIKPDEIPEIPANNFLMRRVPAEADSNFGAPDRRMGGFYNRRPKISRSGRKIKGRGFMRYRTPSPEGGRSGSETPPHWKQAQSRMKPLKEYLDLAGDGEDEPMQGEPGDAQPSDATRKEAGKPRSSENAERRRDRKDRERDRSRDRHRENRDHERDRHRDRDNRNRDRETARTSSRNHQDENHPPAEPRRRRKFEENPRPRKGDPGGVPRRPQGPFPEEVQGAAGGEGGTSKRQRRGCPAGGEGGGRGEEPGGSRCQEARPGSPEGGPAWVSGQEGPDCTSGRAGLASARQGGRLIIRSPGRLGEQRQGEGGEARGGRTGSSTGGGQGAPEVRGAPALRGGGGRGAGGVEDTTAHDPAPRPRGTPAPRRGARRDHLMFGYGELAAIVTDEMGNEQRCRQQWRCQGPHISHVERRTQTPEGELAADEGAAVSPG</sequence>
<gene>
    <name evidence="1" type="ORF">HPB47_007032</name>
</gene>
<comment type="caution">
    <text evidence="1">The sequence shown here is derived from an EMBL/GenBank/DDBJ whole genome shotgun (WGS) entry which is preliminary data.</text>
</comment>